<comment type="caution">
    <text evidence="3">The sequence shown here is derived from an EMBL/GenBank/DDBJ whole genome shotgun (WGS) entry which is preliminary data.</text>
</comment>
<dbReference type="GO" id="GO:0007010">
    <property type="term" value="P:cytoskeleton organization"/>
    <property type="evidence" value="ECO:0007669"/>
    <property type="project" value="InterPro"/>
</dbReference>
<reference evidence="3 4" key="1">
    <citation type="journal article" date="2021" name="Nat. Plants">
        <title>The Taxus genome provides insights into paclitaxel biosynthesis.</title>
        <authorList>
            <person name="Xiong X."/>
            <person name="Gou J."/>
            <person name="Liao Q."/>
            <person name="Li Y."/>
            <person name="Zhou Q."/>
            <person name="Bi G."/>
            <person name="Li C."/>
            <person name="Du R."/>
            <person name="Wang X."/>
            <person name="Sun T."/>
            <person name="Guo L."/>
            <person name="Liang H."/>
            <person name="Lu P."/>
            <person name="Wu Y."/>
            <person name="Zhang Z."/>
            <person name="Ro D.K."/>
            <person name="Shang Y."/>
            <person name="Huang S."/>
            <person name="Yan J."/>
        </authorList>
    </citation>
    <scope>NUCLEOTIDE SEQUENCE [LARGE SCALE GENOMIC DNA]</scope>
    <source>
        <strain evidence="3">Ta-2019</strain>
    </source>
</reference>
<dbReference type="Pfam" id="PF02209">
    <property type="entry name" value="VHP"/>
    <property type="match status" value="1"/>
</dbReference>
<dbReference type="Proteomes" id="UP000824469">
    <property type="component" value="Unassembled WGS sequence"/>
</dbReference>
<feature type="domain" description="HP" evidence="2">
    <location>
        <begin position="52"/>
        <end position="117"/>
    </location>
</feature>
<dbReference type="Gene3D" id="1.10.950.10">
    <property type="entry name" value="Villin headpiece domain"/>
    <property type="match status" value="1"/>
</dbReference>
<dbReference type="GO" id="GO:0030032">
    <property type="term" value="P:lamellipodium assembly"/>
    <property type="evidence" value="ECO:0007669"/>
    <property type="project" value="TreeGrafter"/>
</dbReference>
<evidence type="ECO:0000313" key="4">
    <source>
        <dbReference type="Proteomes" id="UP000824469"/>
    </source>
</evidence>
<dbReference type="SUPFAM" id="SSF47050">
    <property type="entry name" value="VHP, Villin headpiece domain"/>
    <property type="match status" value="1"/>
</dbReference>
<accession>A0AA38G1E3</accession>
<evidence type="ECO:0000313" key="3">
    <source>
        <dbReference type="EMBL" id="KAH9313990.1"/>
    </source>
</evidence>
<feature type="non-terminal residue" evidence="3">
    <location>
        <position position="1"/>
    </location>
</feature>
<gene>
    <name evidence="3" type="ORF">KI387_022617</name>
</gene>
<dbReference type="SMART" id="SM00153">
    <property type="entry name" value="VHP"/>
    <property type="match status" value="1"/>
</dbReference>
<evidence type="ECO:0000259" key="2">
    <source>
        <dbReference type="PROSITE" id="PS51089"/>
    </source>
</evidence>
<dbReference type="AlphaFoldDB" id="A0AA38G1E3"/>
<dbReference type="EMBL" id="JAHRHJ020000005">
    <property type="protein sequence ID" value="KAH9313990.1"/>
    <property type="molecule type" value="Genomic_DNA"/>
</dbReference>
<feature type="region of interest" description="Disordered" evidence="1">
    <location>
        <begin position="1"/>
        <end position="64"/>
    </location>
</feature>
<feature type="compositionally biased region" description="Polar residues" evidence="1">
    <location>
        <begin position="1"/>
        <end position="12"/>
    </location>
</feature>
<dbReference type="GO" id="GO:0051015">
    <property type="term" value="F:actin filament binding"/>
    <property type="evidence" value="ECO:0007669"/>
    <property type="project" value="TreeGrafter"/>
</dbReference>
<keyword evidence="4" id="KW-1185">Reference proteome</keyword>
<dbReference type="PANTHER" id="PTHR24213:SF9">
    <property type="entry name" value="UNCOORDINATED 115A, ISOFORM B-RELATED"/>
    <property type="match status" value="1"/>
</dbReference>
<name>A0AA38G1E3_TAXCH</name>
<dbReference type="InterPro" id="IPR003128">
    <property type="entry name" value="Villin_headpiece"/>
</dbReference>
<dbReference type="PROSITE" id="PS51089">
    <property type="entry name" value="HP"/>
    <property type="match status" value="1"/>
</dbReference>
<organism evidence="3 4">
    <name type="scientific">Taxus chinensis</name>
    <name type="common">Chinese yew</name>
    <name type="synonym">Taxus wallichiana var. chinensis</name>
    <dbReference type="NCBI Taxonomy" id="29808"/>
    <lineage>
        <taxon>Eukaryota</taxon>
        <taxon>Viridiplantae</taxon>
        <taxon>Streptophyta</taxon>
        <taxon>Embryophyta</taxon>
        <taxon>Tracheophyta</taxon>
        <taxon>Spermatophyta</taxon>
        <taxon>Pinopsida</taxon>
        <taxon>Pinidae</taxon>
        <taxon>Conifers II</taxon>
        <taxon>Cupressales</taxon>
        <taxon>Taxaceae</taxon>
        <taxon>Taxus</taxon>
    </lineage>
</organism>
<evidence type="ECO:0000256" key="1">
    <source>
        <dbReference type="SAM" id="MobiDB-lite"/>
    </source>
</evidence>
<sequence>TTDNKSNATASSEAEEWLSKQDESTTQEESSSETNGEEVSETKAVEVEQEENGSSGTYSYERLKAKATNPARGIDHKKRETYLSPEEFEKIFGMDQKTFYEQPKWKQDMRKKAVDLF</sequence>
<dbReference type="GO" id="GO:0015629">
    <property type="term" value="C:actin cytoskeleton"/>
    <property type="evidence" value="ECO:0007669"/>
    <property type="project" value="TreeGrafter"/>
</dbReference>
<dbReference type="InterPro" id="IPR051618">
    <property type="entry name" value="Actin-binding_LIM"/>
</dbReference>
<dbReference type="PANTHER" id="PTHR24213">
    <property type="entry name" value="ACTIN-BINDING LIM PROTEIN"/>
    <property type="match status" value="1"/>
</dbReference>
<protein>
    <recommendedName>
        <fullName evidence="2">HP domain-containing protein</fullName>
    </recommendedName>
</protein>
<proteinExistence type="predicted"/>
<dbReference type="InterPro" id="IPR036886">
    <property type="entry name" value="Villin_headpiece_dom_sf"/>
</dbReference>